<evidence type="ECO:0000313" key="3">
    <source>
        <dbReference type="Proteomes" id="UP000032142"/>
    </source>
</evidence>
<name>A0A0B0MUT6_GOSAR</name>
<dbReference type="Proteomes" id="UP000032142">
    <property type="component" value="Unassembled WGS sequence"/>
</dbReference>
<keyword evidence="1" id="KW-0472">Membrane</keyword>
<proteinExistence type="predicted"/>
<evidence type="ECO:0000313" key="2">
    <source>
        <dbReference type="EMBL" id="KHG04530.1"/>
    </source>
</evidence>
<dbReference type="AlphaFoldDB" id="A0A0B0MUT6"/>
<gene>
    <name evidence="2" type="ORF">F383_30070</name>
</gene>
<sequence length="42" mass="4581">MFGMLASIRYVLSCKTTSGMFASYLISCTTLSGIVASIFDYM</sequence>
<comment type="caution">
    <text evidence="2">The sequence shown here is derived from an EMBL/GenBank/DDBJ whole genome shotgun (WGS) entry which is preliminary data.</text>
</comment>
<keyword evidence="1" id="KW-1133">Transmembrane helix</keyword>
<accession>A0A0B0MUT6</accession>
<evidence type="ECO:0000256" key="1">
    <source>
        <dbReference type="SAM" id="Phobius"/>
    </source>
</evidence>
<organism evidence="2 3">
    <name type="scientific">Gossypium arboreum</name>
    <name type="common">Tree cotton</name>
    <name type="synonym">Gossypium nanking</name>
    <dbReference type="NCBI Taxonomy" id="29729"/>
    <lineage>
        <taxon>Eukaryota</taxon>
        <taxon>Viridiplantae</taxon>
        <taxon>Streptophyta</taxon>
        <taxon>Embryophyta</taxon>
        <taxon>Tracheophyta</taxon>
        <taxon>Spermatophyta</taxon>
        <taxon>Magnoliopsida</taxon>
        <taxon>eudicotyledons</taxon>
        <taxon>Gunneridae</taxon>
        <taxon>Pentapetalae</taxon>
        <taxon>rosids</taxon>
        <taxon>malvids</taxon>
        <taxon>Malvales</taxon>
        <taxon>Malvaceae</taxon>
        <taxon>Malvoideae</taxon>
        <taxon>Gossypium</taxon>
    </lineage>
</organism>
<keyword evidence="1" id="KW-0812">Transmembrane</keyword>
<dbReference type="EMBL" id="JRRC01413054">
    <property type="protein sequence ID" value="KHG04530.1"/>
    <property type="molecule type" value="Genomic_DNA"/>
</dbReference>
<reference evidence="3" key="1">
    <citation type="submission" date="2014-09" db="EMBL/GenBank/DDBJ databases">
        <authorList>
            <person name="Mudge J."/>
            <person name="Ramaraj T."/>
            <person name="Lindquist I.E."/>
            <person name="Bharti A.K."/>
            <person name="Sundararajan A."/>
            <person name="Cameron C.T."/>
            <person name="Woodward J.E."/>
            <person name="May G.D."/>
            <person name="Brubaker C."/>
            <person name="Broadhvest J."/>
            <person name="Wilkins T.A."/>
        </authorList>
    </citation>
    <scope>NUCLEOTIDE SEQUENCE</scope>
    <source>
        <strain evidence="3">cv. AKA8401</strain>
    </source>
</reference>
<protein>
    <submittedName>
        <fullName evidence="2">Uncharacterized protein</fullName>
    </submittedName>
</protein>
<keyword evidence="3" id="KW-1185">Reference proteome</keyword>
<feature type="transmembrane region" description="Helical" evidence="1">
    <location>
        <begin position="21"/>
        <end position="39"/>
    </location>
</feature>